<evidence type="ECO:0000313" key="2">
    <source>
        <dbReference type="Proteomes" id="UP000216961"/>
    </source>
</evidence>
<dbReference type="AlphaFoldDB" id="A0AA91TVJ7"/>
<dbReference type="Proteomes" id="UP000216961">
    <property type="component" value="Unassembled WGS sequence"/>
</dbReference>
<dbReference type="InterPro" id="IPR036388">
    <property type="entry name" value="WH-like_DNA-bd_sf"/>
</dbReference>
<accession>A0AA91TVJ7</accession>
<sequence length="81" mass="9629">MLSYLTENNATEKFKSIKRRKVAEDMLNSDARITEATLRKCLYRLEPMKFIEIVREEKEYKMFVTPRGIEALQIKLENEGE</sequence>
<protein>
    <submittedName>
        <fullName evidence="1">Uncharacterized protein</fullName>
    </submittedName>
</protein>
<name>A0AA91TVJ7_NIACI</name>
<organism evidence="1 2">
    <name type="scientific">Niallia circulans</name>
    <name type="common">Bacillus circulans</name>
    <dbReference type="NCBI Taxonomy" id="1397"/>
    <lineage>
        <taxon>Bacteria</taxon>
        <taxon>Bacillati</taxon>
        <taxon>Bacillota</taxon>
        <taxon>Bacilli</taxon>
        <taxon>Bacillales</taxon>
        <taxon>Bacillaceae</taxon>
        <taxon>Niallia</taxon>
    </lineage>
</organism>
<dbReference type="EMBL" id="NPBQ01000013">
    <property type="protein sequence ID" value="PAD85048.1"/>
    <property type="molecule type" value="Genomic_DNA"/>
</dbReference>
<comment type="caution">
    <text evidence="1">The sequence shown here is derived from an EMBL/GenBank/DDBJ whole genome shotgun (WGS) entry which is preliminary data.</text>
</comment>
<dbReference type="Gene3D" id="1.10.10.10">
    <property type="entry name" value="Winged helix-like DNA-binding domain superfamily/Winged helix DNA-binding domain"/>
    <property type="match status" value="1"/>
</dbReference>
<proteinExistence type="predicted"/>
<reference evidence="1 2" key="1">
    <citation type="submission" date="2017-07" db="EMBL/GenBank/DDBJ databases">
        <title>Isolation and whole genome analysis of endospore-forming bacteria from heroin.</title>
        <authorList>
            <person name="Kalinowski J."/>
            <person name="Ahrens B."/>
            <person name="Al-Dilaimi A."/>
            <person name="Winkler A."/>
            <person name="Wibberg D."/>
            <person name="Schleenbecker U."/>
            <person name="Ruckert C."/>
            <person name="Wolfel R."/>
            <person name="Grass G."/>
        </authorList>
    </citation>
    <scope>NUCLEOTIDE SEQUENCE [LARGE SCALE GENOMIC DNA]</scope>
    <source>
        <strain evidence="1 2">7521-2</strain>
    </source>
</reference>
<evidence type="ECO:0000313" key="1">
    <source>
        <dbReference type="EMBL" id="PAD85048.1"/>
    </source>
</evidence>
<gene>
    <name evidence="1" type="ORF">CHH57_01685</name>
</gene>